<evidence type="ECO:0000256" key="10">
    <source>
        <dbReference type="RuleBase" id="RU079119"/>
    </source>
</evidence>
<evidence type="ECO:0000256" key="2">
    <source>
        <dbReference type="ARBA" id="ARBA00008574"/>
    </source>
</evidence>
<feature type="compositionally biased region" description="Polar residues" evidence="11">
    <location>
        <begin position="11"/>
        <end position="20"/>
    </location>
</feature>
<keyword evidence="6 10" id="KW-0472">Membrane</keyword>
<evidence type="ECO:0000259" key="12">
    <source>
        <dbReference type="Pfam" id="PF01529"/>
    </source>
</evidence>
<feature type="transmembrane region" description="Helical" evidence="10">
    <location>
        <begin position="253"/>
        <end position="272"/>
    </location>
</feature>
<evidence type="ECO:0000256" key="5">
    <source>
        <dbReference type="ARBA" id="ARBA00022989"/>
    </source>
</evidence>
<evidence type="ECO:0000313" key="13">
    <source>
        <dbReference type="EMBL" id="OQU85664.1"/>
    </source>
</evidence>
<name>A0A1Z5RPJ5_SORBI</name>
<reference evidence="13 14" key="1">
    <citation type="journal article" date="2009" name="Nature">
        <title>The Sorghum bicolor genome and the diversification of grasses.</title>
        <authorList>
            <person name="Paterson A.H."/>
            <person name="Bowers J.E."/>
            <person name="Bruggmann R."/>
            <person name="Dubchak I."/>
            <person name="Grimwood J."/>
            <person name="Gundlach H."/>
            <person name="Haberer G."/>
            <person name="Hellsten U."/>
            <person name="Mitros T."/>
            <person name="Poliakov A."/>
            <person name="Schmutz J."/>
            <person name="Spannagl M."/>
            <person name="Tang H."/>
            <person name="Wang X."/>
            <person name="Wicker T."/>
            <person name="Bharti A.K."/>
            <person name="Chapman J."/>
            <person name="Feltus F.A."/>
            <person name="Gowik U."/>
            <person name="Grigoriev I.V."/>
            <person name="Lyons E."/>
            <person name="Maher C.A."/>
            <person name="Martis M."/>
            <person name="Narechania A."/>
            <person name="Otillar R.P."/>
            <person name="Penning B.W."/>
            <person name="Salamov A.A."/>
            <person name="Wang Y."/>
            <person name="Zhang L."/>
            <person name="Carpita N.C."/>
            <person name="Freeling M."/>
            <person name="Gingle A.R."/>
            <person name="Hash C.T."/>
            <person name="Keller B."/>
            <person name="Klein P."/>
            <person name="Kresovich S."/>
            <person name="McCann M.C."/>
            <person name="Ming R."/>
            <person name="Peterson D.G."/>
            <person name="Mehboob-ur-Rahman"/>
            <person name="Ware D."/>
            <person name="Westhoff P."/>
            <person name="Mayer K.F."/>
            <person name="Messing J."/>
            <person name="Rokhsar D.S."/>
        </authorList>
    </citation>
    <scope>NUCLEOTIDE SEQUENCE [LARGE SCALE GENOMIC DNA]</scope>
    <source>
        <strain evidence="14">cv. BTx623</strain>
    </source>
</reference>
<accession>A0A1Z5RPJ5</accession>
<feature type="region of interest" description="Disordered" evidence="11">
    <location>
        <begin position="1"/>
        <end position="71"/>
    </location>
</feature>
<comment type="domain">
    <text evidence="10">The DHHC domain is required for palmitoyltransferase activity.</text>
</comment>
<keyword evidence="3 10" id="KW-0808">Transferase</keyword>
<dbReference type="GO" id="GO:0019706">
    <property type="term" value="F:protein-cysteine S-palmitoyltransferase activity"/>
    <property type="evidence" value="ECO:0007669"/>
    <property type="project" value="UniProtKB-EC"/>
</dbReference>
<dbReference type="EC" id="2.3.1.225" evidence="10"/>
<feature type="transmembrane region" description="Helical" evidence="10">
    <location>
        <begin position="111"/>
        <end position="130"/>
    </location>
</feature>
<feature type="transmembrane region" description="Helical" evidence="10">
    <location>
        <begin position="79"/>
        <end position="99"/>
    </location>
</feature>
<keyword evidence="8" id="KW-0449">Lipoprotein</keyword>
<keyword evidence="5 10" id="KW-1133">Transmembrane helix</keyword>
<comment type="subcellular location">
    <subcellularLocation>
        <location evidence="1">Endomembrane system</location>
        <topology evidence="1">Multi-pass membrane protein</topology>
    </subcellularLocation>
</comment>
<reference evidence="14" key="2">
    <citation type="journal article" date="2018" name="Plant J.">
        <title>The Sorghum bicolor reference genome: improved assembly, gene annotations, a transcriptome atlas, and signatures of genome organization.</title>
        <authorList>
            <person name="McCormick R.F."/>
            <person name="Truong S.K."/>
            <person name="Sreedasyam A."/>
            <person name="Jenkins J."/>
            <person name="Shu S."/>
            <person name="Sims D."/>
            <person name="Kennedy M."/>
            <person name="Amirebrahimi M."/>
            <person name="Weers B.D."/>
            <person name="McKinley B."/>
            <person name="Mattison A."/>
            <person name="Morishige D.T."/>
            <person name="Grimwood J."/>
            <person name="Schmutz J."/>
            <person name="Mullet J.E."/>
        </authorList>
    </citation>
    <scope>NUCLEOTIDE SEQUENCE [LARGE SCALE GENOMIC DNA]</scope>
    <source>
        <strain evidence="14">cv. BTx623</strain>
    </source>
</reference>
<protein>
    <recommendedName>
        <fullName evidence="10">S-acyltransferase</fullName>
        <ecNumber evidence="10">2.3.1.225</ecNumber>
    </recommendedName>
    <alternativeName>
        <fullName evidence="10">Palmitoyltransferase</fullName>
    </alternativeName>
</protein>
<feature type="compositionally biased region" description="Low complexity" evidence="11">
    <location>
        <begin position="56"/>
        <end position="69"/>
    </location>
</feature>
<dbReference type="PANTHER" id="PTHR22883">
    <property type="entry name" value="ZINC FINGER DHHC DOMAIN CONTAINING PROTEIN"/>
    <property type="match status" value="1"/>
</dbReference>
<dbReference type="Proteomes" id="UP000000768">
    <property type="component" value="Chromosome 4"/>
</dbReference>
<evidence type="ECO:0000313" key="14">
    <source>
        <dbReference type="Proteomes" id="UP000000768"/>
    </source>
</evidence>
<dbReference type="Pfam" id="PF01529">
    <property type="entry name" value="DHHC"/>
    <property type="match status" value="1"/>
</dbReference>
<dbReference type="GO" id="GO:0012505">
    <property type="term" value="C:endomembrane system"/>
    <property type="evidence" value="ECO:0007669"/>
    <property type="project" value="UniProtKB-SubCell"/>
</dbReference>
<dbReference type="InterPro" id="IPR001594">
    <property type="entry name" value="Palmitoyltrfase_DHHC"/>
</dbReference>
<feature type="domain" description="Palmitoyltransferase DHHC" evidence="12">
    <location>
        <begin position="208"/>
        <end position="290"/>
    </location>
</feature>
<sequence>MFCLPGRTRRTGSPASSTEIVASDAPGPRRAGDHPVALLQNRPPAGTPPSDATEKASMASSSAAEPSSRLSDRAKRSSLGLRFMVLLMHLLFVGAVFILDPTLDWRIHEEPWYIGLYGVLVLLTLVQYFYTAGSSPGYVVDVMRAGSMMHATFVNTTALSKQSNSRNGNTSSPTSRAQLQKLSTMTPTSSWAQMVMDLYPPGSSSRDWTCTYCRVVQPPRTRHCHDCDKCVLQFDHHCIWLGTCIGKKNHCRFWWYIFEETILCIWTAALYIESLRLDMDKAWYIALTNQTTYEVARRKRIFYLRGVPERVHPFSRGICRNLYDFCCSSQKGYILEAVPPSEELEARAARYTCRDVICCRCC</sequence>
<dbReference type="Gramene" id="OQU85664">
    <property type="protein sequence ID" value="OQU85664"/>
    <property type="gene ID" value="SORBI_3004G286500"/>
</dbReference>
<comment type="similarity">
    <text evidence="2 10">Belongs to the DHHC palmitoyltransferase family.</text>
</comment>
<evidence type="ECO:0000256" key="11">
    <source>
        <dbReference type="SAM" id="MobiDB-lite"/>
    </source>
</evidence>
<comment type="catalytic activity">
    <reaction evidence="10">
        <text>L-cysteinyl-[protein] + hexadecanoyl-CoA = S-hexadecanoyl-L-cysteinyl-[protein] + CoA</text>
        <dbReference type="Rhea" id="RHEA:36683"/>
        <dbReference type="Rhea" id="RHEA-COMP:10131"/>
        <dbReference type="Rhea" id="RHEA-COMP:11032"/>
        <dbReference type="ChEBI" id="CHEBI:29950"/>
        <dbReference type="ChEBI" id="CHEBI:57287"/>
        <dbReference type="ChEBI" id="CHEBI:57379"/>
        <dbReference type="ChEBI" id="CHEBI:74151"/>
        <dbReference type="EC" id="2.3.1.225"/>
    </reaction>
</comment>
<evidence type="ECO:0000256" key="7">
    <source>
        <dbReference type="ARBA" id="ARBA00023139"/>
    </source>
</evidence>
<dbReference type="ExpressionAtlas" id="A0A1Z5RPJ5">
    <property type="expression patterns" value="baseline and differential"/>
</dbReference>
<dbReference type="InterPro" id="IPR039859">
    <property type="entry name" value="PFA4/ZDH16/20/ERF2-like"/>
</dbReference>
<gene>
    <name evidence="13" type="ORF">SORBI_3004G286500</name>
</gene>
<keyword evidence="9 10" id="KW-0012">Acyltransferase</keyword>
<dbReference type="AlphaFoldDB" id="A0A1Z5RPJ5"/>
<evidence type="ECO:0000256" key="8">
    <source>
        <dbReference type="ARBA" id="ARBA00023288"/>
    </source>
</evidence>
<keyword evidence="4 10" id="KW-0812">Transmembrane</keyword>
<proteinExistence type="inferred from homology"/>
<organism evidence="13 14">
    <name type="scientific">Sorghum bicolor</name>
    <name type="common">Sorghum</name>
    <name type="synonym">Sorghum vulgare</name>
    <dbReference type="NCBI Taxonomy" id="4558"/>
    <lineage>
        <taxon>Eukaryota</taxon>
        <taxon>Viridiplantae</taxon>
        <taxon>Streptophyta</taxon>
        <taxon>Embryophyta</taxon>
        <taxon>Tracheophyta</taxon>
        <taxon>Spermatophyta</taxon>
        <taxon>Magnoliopsida</taxon>
        <taxon>Liliopsida</taxon>
        <taxon>Poales</taxon>
        <taxon>Poaceae</taxon>
        <taxon>PACMAD clade</taxon>
        <taxon>Panicoideae</taxon>
        <taxon>Andropogonodae</taxon>
        <taxon>Andropogoneae</taxon>
        <taxon>Sorghinae</taxon>
        <taxon>Sorghum</taxon>
    </lineage>
</organism>
<keyword evidence="7" id="KW-0564">Palmitate</keyword>
<dbReference type="PROSITE" id="PS50216">
    <property type="entry name" value="DHHC"/>
    <property type="match status" value="1"/>
</dbReference>
<evidence type="ECO:0000256" key="3">
    <source>
        <dbReference type="ARBA" id="ARBA00022679"/>
    </source>
</evidence>
<dbReference type="PANTHER" id="PTHR22883:SF301">
    <property type="entry name" value="PALMITOYLTRANSFERASE ZDHHC12"/>
    <property type="match status" value="1"/>
</dbReference>
<evidence type="ECO:0000256" key="9">
    <source>
        <dbReference type="ARBA" id="ARBA00023315"/>
    </source>
</evidence>
<evidence type="ECO:0000256" key="6">
    <source>
        <dbReference type="ARBA" id="ARBA00023136"/>
    </source>
</evidence>
<evidence type="ECO:0000256" key="4">
    <source>
        <dbReference type="ARBA" id="ARBA00022692"/>
    </source>
</evidence>
<keyword evidence="14" id="KW-1185">Reference proteome</keyword>
<evidence type="ECO:0000256" key="1">
    <source>
        <dbReference type="ARBA" id="ARBA00004127"/>
    </source>
</evidence>
<dbReference type="EMBL" id="CM000763">
    <property type="protein sequence ID" value="OQU85664.1"/>
    <property type="molecule type" value="Genomic_DNA"/>
</dbReference>